<evidence type="ECO:0000313" key="3">
    <source>
        <dbReference type="Proteomes" id="UP001412239"/>
    </source>
</evidence>
<gene>
    <name evidence="2" type="ORF">GSTUAT00009025001</name>
</gene>
<accession>A0A292PI55</accession>
<sequence>MNDKLNRLSEIGEGKLLKEQEQFRRELAKRRKEELVGRAEGREDAIQDQGGGYESSSSAMAALLALRQARASEYEAEHGGFGGESNSDSDSEMGIPDLESKSTGKDIS</sequence>
<dbReference type="Proteomes" id="UP001412239">
    <property type="component" value="Unassembled WGS sequence"/>
</dbReference>
<reference evidence="2" key="1">
    <citation type="submission" date="2015-10" db="EMBL/GenBank/DDBJ databases">
        <authorList>
            <person name="Regsiter A."/>
            <person name="william w."/>
        </authorList>
    </citation>
    <scope>NUCLEOTIDE SEQUENCE</scope>
    <source>
        <strain evidence="2">Montdore</strain>
    </source>
</reference>
<dbReference type="EMBL" id="LN891292">
    <property type="protein sequence ID" value="CUS06896.1"/>
    <property type="molecule type" value="Genomic_DNA"/>
</dbReference>
<evidence type="ECO:0000256" key="1">
    <source>
        <dbReference type="SAM" id="MobiDB-lite"/>
    </source>
</evidence>
<feature type="region of interest" description="Disordered" evidence="1">
    <location>
        <begin position="73"/>
        <end position="108"/>
    </location>
</feature>
<dbReference type="AlphaFoldDB" id="A0A292PI55"/>
<feature type="compositionally biased region" description="Basic and acidic residues" evidence="1">
    <location>
        <begin position="98"/>
        <end position="108"/>
    </location>
</feature>
<evidence type="ECO:0000313" key="2">
    <source>
        <dbReference type="EMBL" id="CUS06896.1"/>
    </source>
</evidence>
<proteinExistence type="predicted"/>
<protein>
    <submittedName>
        <fullName evidence="2">Uncharacterized protein</fullName>
    </submittedName>
</protein>
<organism evidence="2 3">
    <name type="scientific">Tuber aestivum</name>
    <name type="common">summer truffle</name>
    <dbReference type="NCBI Taxonomy" id="59557"/>
    <lineage>
        <taxon>Eukaryota</taxon>
        <taxon>Fungi</taxon>
        <taxon>Dikarya</taxon>
        <taxon>Ascomycota</taxon>
        <taxon>Pezizomycotina</taxon>
        <taxon>Pezizomycetes</taxon>
        <taxon>Pezizales</taxon>
        <taxon>Tuberaceae</taxon>
        <taxon>Tuber</taxon>
    </lineage>
</organism>
<feature type="compositionally biased region" description="Basic and acidic residues" evidence="1">
    <location>
        <begin position="32"/>
        <end position="45"/>
    </location>
</feature>
<feature type="region of interest" description="Disordered" evidence="1">
    <location>
        <begin position="32"/>
        <end position="57"/>
    </location>
</feature>
<name>A0A292PI55_9PEZI</name>
<keyword evidence="3" id="KW-1185">Reference proteome</keyword>